<keyword evidence="3" id="KW-1185">Reference proteome</keyword>
<feature type="compositionally biased region" description="Basic and acidic residues" evidence="1">
    <location>
        <begin position="561"/>
        <end position="605"/>
    </location>
</feature>
<protein>
    <submittedName>
        <fullName evidence="2">Uncharacterized protein</fullName>
    </submittedName>
</protein>
<feature type="compositionally biased region" description="Polar residues" evidence="1">
    <location>
        <begin position="233"/>
        <end position="247"/>
    </location>
</feature>
<dbReference type="EMBL" id="CATQJA010000105">
    <property type="protein sequence ID" value="CAJ0557780.1"/>
    <property type="molecule type" value="Genomic_DNA"/>
</dbReference>
<accession>A0AA36C3M8</accession>
<feature type="region of interest" description="Disordered" evidence="1">
    <location>
        <begin position="218"/>
        <end position="247"/>
    </location>
</feature>
<feature type="compositionally biased region" description="Basic and acidic residues" evidence="1">
    <location>
        <begin position="532"/>
        <end position="541"/>
    </location>
</feature>
<evidence type="ECO:0000256" key="1">
    <source>
        <dbReference type="SAM" id="MobiDB-lite"/>
    </source>
</evidence>
<feature type="region of interest" description="Disordered" evidence="1">
    <location>
        <begin position="310"/>
        <end position="386"/>
    </location>
</feature>
<gene>
    <name evidence="2" type="ORF">MSPICULIGERA_LOCUS535</name>
</gene>
<evidence type="ECO:0000313" key="2">
    <source>
        <dbReference type="EMBL" id="CAJ0557780.1"/>
    </source>
</evidence>
<feature type="region of interest" description="Disordered" evidence="1">
    <location>
        <begin position="71"/>
        <end position="114"/>
    </location>
</feature>
<feature type="compositionally biased region" description="Pro residues" evidence="1">
    <location>
        <begin position="444"/>
        <end position="454"/>
    </location>
</feature>
<feature type="region of interest" description="Disordered" evidence="1">
    <location>
        <begin position="440"/>
        <end position="459"/>
    </location>
</feature>
<feature type="compositionally biased region" description="Polar residues" evidence="1">
    <location>
        <begin position="543"/>
        <end position="560"/>
    </location>
</feature>
<dbReference type="AlphaFoldDB" id="A0AA36C3M8"/>
<name>A0AA36C3M8_9BILA</name>
<sequence>MVLVEAAGLVSSLEPGAMAFLSLASLVTMVSMVSMCTTCCRKKVKNSDPDDVAYGVIVAPEDVPKAVQFRNGSGRQKSDRHSQPGASNKASNSAADPRSSAPPRGPRALPDLPENTYAAINKTRIDKDIEYADGPTQLYESIDRDNDSTVDPFYSKSASQIYAAGSEDPYSSIASEPRIALAQQEDDSSSAYDPGYAKVKPTIEKTEAELDQLYSKIRRTESRRGAESPVPGPSTQTDLVHTGTDQTSIREPSYRYITVRESADVIRARLEEQGRLGPGGLPIREHYYSTIGNEYESVEDGSTTYARTARIEPPNQFPPPDGLSISVSNNEFAPAPPTSPIPERLPEMLSRSPQPGPQQEPGTLYSSISRRPTPSGPSPTIPTVVRAPTRSRPTNAVVVRPSVVVADGAWTTTRDYPNDTRQMEEVHAFMTRPLLPYGNEALLNPPPFPQPGHGPPFLEQRQSLINSTHNQSILPHQDVVETPRVYNVEIKRVPAGQQAATGDGQRGQNRRPDSLVMEGQKSLPGPSSPGQSKRDEEEMVRSYESTSSRGRSQLPIATNDSEIREHIGRARQRRQESIEREEREKMERDRTVSRERRRREKVEEELRKERQGTVYTSNDYLPKTCLRQETRRGHRAAPSLPPELQLGLPTFPMYSIKFDPRRLGPVLCVHIATSPVIPVNFLDIVVVWLCWLVLTNASLLLFAFPEESGETESKNSGAGGCEGGACFCHSKSPRDVVAQSNRRQMTEISFDAPSPNVLPPFDLS</sequence>
<dbReference type="Proteomes" id="UP001177023">
    <property type="component" value="Unassembled WGS sequence"/>
</dbReference>
<evidence type="ECO:0000313" key="3">
    <source>
        <dbReference type="Proteomes" id="UP001177023"/>
    </source>
</evidence>
<proteinExistence type="predicted"/>
<feature type="non-terminal residue" evidence="2">
    <location>
        <position position="764"/>
    </location>
</feature>
<feature type="compositionally biased region" description="Low complexity" evidence="1">
    <location>
        <begin position="90"/>
        <end position="110"/>
    </location>
</feature>
<reference evidence="2" key="1">
    <citation type="submission" date="2023-06" db="EMBL/GenBank/DDBJ databases">
        <authorList>
            <person name="Delattre M."/>
        </authorList>
    </citation>
    <scope>NUCLEOTIDE SEQUENCE</scope>
    <source>
        <strain evidence="2">AF72</strain>
    </source>
</reference>
<organism evidence="2 3">
    <name type="scientific">Mesorhabditis spiculigera</name>
    <dbReference type="NCBI Taxonomy" id="96644"/>
    <lineage>
        <taxon>Eukaryota</taxon>
        <taxon>Metazoa</taxon>
        <taxon>Ecdysozoa</taxon>
        <taxon>Nematoda</taxon>
        <taxon>Chromadorea</taxon>
        <taxon>Rhabditida</taxon>
        <taxon>Rhabditina</taxon>
        <taxon>Rhabditomorpha</taxon>
        <taxon>Rhabditoidea</taxon>
        <taxon>Rhabditidae</taxon>
        <taxon>Mesorhabditinae</taxon>
        <taxon>Mesorhabditis</taxon>
    </lineage>
</organism>
<comment type="caution">
    <text evidence="2">The sequence shown here is derived from an EMBL/GenBank/DDBJ whole genome shotgun (WGS) entry which is preliminary data.</text>
</comment>
<feature type="region of interest" description="Disordered" evidence="1">
    <location>
        <begin position="492"/>
        <end position="605"/>
    </location>
</feature>